<dbReference type="EMBL" id="CP011859">
    <property type="protein sequence ID" value="AQY23194.1"/>
    <property type="molecule type" value="Genomic_DNA"/>
</dbReference>
<dbReference type="Proteomes" id="UP000189883">
    <property type="component" value="Chromosome"/>
</dbReference>
<evidence type="ECO:0000313" key="1">
    <source>
        <dbReference type="EMBL" id="AQY23194.1"/>
    </source>
</evidence>
<organism evidence="1 2">
    <name type="scientific">Riemerella anatipestifer</name>
    <name type="common">Moraxella anatipestifer</name>
    <dbReference type="NCBI Taxonomy" id="34085"/>
    <lineage>
        <taxon>Bacteria</taxon>
        <taxon>Pseudomonadati</taxon>
        <taxon>Bacteroidota</taxon>
        <taxon>Flavobacteriia</taxon>
        <taxon>Flavobacteriales</taxon>
        <taxon>Weeksellaceae</taxon>
        <taxon>Riemerella</taxon>
    </lineage>
</organism>
<accession>A0A1S7DVR3</accession>
<reference evidence="1 2" key="1">
    <citation type="submission" date="2015-06" db="EMBL/GenBank/DDBJ databases">
        <title>R. anatipestifer strain HXb2 is the most virulent strain so far, and the genome sequence would help us uncover the pathogenesis.</title>
        <authorList>
            <person name="Hu Q."/>
            <person name="Qi J."/>
            <person name="Bo H."/>
            <person name="Liu G."/>
            <person name="Tao M."/>
            <person name="Ding Y."/>
            <person name="Xue Y."/>
        </authorList>
    </citation>
    <scope>NUCLEOTIDE SEQUENCE [LARGE SCALE GENOMIC DNA]</scope>
    <source>
        <strain evidence="1 2">HXb2</strain>
    </source>
</reference>
<evidence type="ECO:0000313" key="2">
    <source>
        <dbReference type="Proteomes" id="UP000189883"/>
    </source>
</evidence>
<dbReference type="AlphaFoldDB" id="A0A1S7DVR3"/>
<proteinExistence type="predicted"/>
<gene>
    <name evidence="1" type="ORF">AB406_2260</name>
</gene>
<name>A0A1S7DVR3_RIEAN</name>
<protein>
    <submittedName>
        <fullName evidence="1">Uncharacterized protein</fullName>
    </submittedName>
</protein>
<sequence>MGVDNMAGISNDINLVMFYSKMLFTSTILFNLVTVKKYSYMKLRNLIIFSILVLMNSCSTQLTTLPNGKQVDKRFVGTWTGSENGQQIDGMSKSWEMKRFEDGTFILDFTYTQFGESENLQETGNWWVENGKFNEFHDESGKTDVYQYEIINKNQIRFISESISVDMNTDKYEFVDTRKATNLNDGKSIENAIKVNSVAEEYEFVEKNCPNCKLINQVLTEHNGIPYDILNLEKNDGTKISFYFNIKSFYGKF</sequence>